<gene>
    <name evidence="2" type="ORF">AR1Y2_0050</name>
</gene>
<sequence>MIWENLKDTLVKTDMKAESEQEVFEQLGGVLVQEGYCKESYVEALNEREKVYPTGVMAGDIGVAIPHTDPCYVETTGIAIAVLKEPVSFFHMGTNPKENVKVPVKFVMMLAIAGKQHLEVLQKAILLIQDAEVLRKLVEAKNPKEIIQIIQNKEESL</sequence>
<dbReference type="KEGG" id="arf:AR1Y2_0050"/>
<dbReference type="InterPro" id="IPR016152">
    <property type="entry name" value="PTrfase/Anion_transptr"/>
</dbReference>
<protein>
    <submittedName>
        <fullName evidence="2">PTS system, galactitol-specific IIA component</fullName>
    </submittedName>
</protein>
<evidence type="ECO:0000313" key="2">
    <source>
        <dbReference type="EMBL" id="QCP33504.1"/>
    </source>
</evidence>
<dbReference type="Gene3D" id="3.40.930.10">
    <property type="entry name" value="Mannitol-specific EII, Chain A"/>
    <property type="match status" value="1"/>
</dbReference>
<dbReference type="OrthoDB" id="370976at2"/>
<dbReference type="RefSeq" id="WP_137327170.1">
    <property type="nucleotide sequence ID" value="NZ_CP040058.1"/>
</dbReference>
<organism evidence="2 3">
    <name type="scientific">Anaerostipes rhamnosivorans</name>
    <dbReference type="NCBI Taxonomy" id="1229621"/>
    <lineage>
        <taxon>Bacteria</taxon>
        <taxon>Bacillati</taxon>
        <taxon>Bacillota</taxon>
        <taxon>Clostridia</taxon>
        <taxon>Lachnospirales</taxon>
        <taxon>Lachnospiraceae</taxon>
        <taxon>Anaerostipes</taxon>
    </lineage>
</organism>
<dbReference type="PROSITE" id="PS51094">
    <property type="entry name" value="PTS_EIIA_TYPE_2"/>
    <property type="match status" value="1"/>
</dbReference>
<proteinExistence type="predicted"/>
<dbReference type="Proteomes" id="UP000298653">
    <property type="component" value="Chromosome"/>
</dbReference>
<feature type="domain" description="PTS EIIA type-2" evidence="1">
    <location>
        <begin position="4"/>
        <end position="153"/>
    </location>
</feature>
<evidence type="ECO:0000259" key="1">
    <source>
        <dbReference type="PROSITE" id="PS51094"/>
    </source>
</evidence>
<accession>A0A4P8ICY2</accession>
<dbReference type="PANTHER" id="PTHR47738:SF3">
    <property type="entry name" value="PHOSPHOTRANSFERASE SYSTEM MANNITOL_FRUCTOSE-SPECIFIC IIA DOMAIN CONTAINING PROTEIN"/>
    <property type="match status" value="1"/>
</dbReference>
<reference evidence="2 3" key="1">
    <citation type="submission" date="2019-05" db="EMBL/GenBank/DDBJ databases">
        <title>Complete genome sequencing of Anaerostipes rhamnosivorans.</title>
        <authorList>
            <person name="Bui T.P.N."/>
            <person name="de Vos W.M."/>
        </authorList>
    </citation>
    <scope>NUCLEOTIDE SEQUENCE [LARGE SCALE GENOMIC DNA]</scope>
    <source>
        <strain evidence="2 3">1y2</strain>
    </source>
</reference>
<dbReference type="CDD" id="cd00211">
    <property type="entry name" value="PTS_IIA_fru"/>
    <property type="match status" value="1"/>
</dbReference>
<dbReference type="InterPro" id="IPR051541">
    <property type="entry name" value="PTS_SugarTrans_NitroReg"/>
</dbReference>
<keyword evidence="3" id="KW-1185">Reference proteome</keyword>
<dbReference type="InterPro" id="IPR002178">
    <property type="entry name" value="PTS_EIIA_type-2_dom"/>
</dbReference>
<dbReference type="SUPFAM" id="SSF55804">
    <property type="entry name" value="Phoshotransferase/anion transport protein"/>
    <property type="match status" value="1"/>
</dbReference>
<dbReference type="EMBL" id="CP040058">
    <property type="protein sequence ID" value="QCP33504.1"/>
    <property type="molecule type" value="Genomic_DNA"/>
</dbReference>
<name>A0A4P8ICY2_9FIRM</name>
<evidence type="ECO:0000313" key="3">
    <source>
        <dbReference type="Proteomes" id="UP000298653"/>
    </source>
</evidence>
<dbReference type="AlphaFoldDB" id="A0A4P8ICY2"/>
<dbReference type="Pfam" id="PF00359">
    <property type="entry name" value="PTS_EIIA_2"/>
    <property type="match status" value="1"/>
</dbReference>
<dbReference type="PANTHER" id="PTHR47738">
    <property type="entry name" value="PTS SYSTEM FRUCTOSE-LIKE EIIA COMPONENT-RELATED"/>
    <property type="match status" value="1"/>
</dbReference>